<organism evidence="2 3">
    <name type="scientific">Leadbettera azotonutricia (strain ATCC BAA-888 / DSM 13862 / ZAS-9)</name>
    <name type="common">Treponema azotonutricium</name>
    <dbReference type="NCBI Taxonomy" id="545695"/>
    <lineage>
        <taxon>Bacteria</taxon>
        <taxon>Pseudomonadati</taxon>
        <taxon>Spirochaetota</taxon>
        <taxon>Spirochaetia</taxon>
        <taxon>Spirochaetales</taxon>
        <taxon>Breznakiellaceae</taxon>
        <taxon>Leadbettera</taxon>
    </lineage>
</organism>
<dbReference type="InParanoid" id="F5Y9A4"/>
<gene>
    <name evidence="2" type="ordered locus">TREAZ_2157</name>
</gene>
<protein>
    <submittedName>
        <fullName evidence="2">Uncharacterized protein</fullName>
    </submittedName>
</protein>
<dbReference type="RefSeq" id="WP_015709892.1">
    <property type="nucleotide sequence ID" value="NC_015577.1"/>
</dbReference>
<dbReference type="KEGG" id="taz:TREAZ_2157"/>
<name>F5Y9A4_LEAAZ</name>
<dbReference type="AlphaFoldDB" id="F5Y9A4"/>
<dbReference type="HOGENOM" id="CLU_1331436_0_0_12"/>
<keyword evidence="1" id="KW-1133">Transmembrane helix</keyword>
<dbReference type="STRING" id="545695.TREAZ_2157"/>
<keyword evidence="1" id="KW-0812">Transmembrane</keyword>
<evidence type="ECO:0000313" key="2">
    <source>
        <dbReference type="EMBL" id="AEF82859.1"/>
    </source>
</evidence>
<evidence type="ECO:0000313" key="3">
    <source>
        <dbReference type="Proteomes" id="UP000009222"/>
    </source>
</evidence>
<dbReference type="Proteomes" id="UP000009222">
    <property type="component" value="Chromosome"/>
</dbReference>
<reference evidence="3" key="1">
    <citation type="submission" date="2009-12" db="EMBL/GenBank/DDBJ databases">
        <title>Complete sequence of Treponema azotonutricium strain ZAS-9.</title>
        <authorList>
            <person name="Tetu S.G."/>
            <person name="Matson E."/>
            <person name="Ren Q."/>
            <person name="Seshadri R."/>
            <person name="Elbourne L."/>
            <person name="Hassan K.A."/>
            <person name="Durkin A."/>
            <person name="Radune D."/>
            <person name="Mohamoud Y."/>
            <person name="Shay R."/>
            <person name="Jin S."/>
            <person name="Zhang X."/>
            <person name="Lucey K."/>
            <person name="Ballor N.R."/>
            <person name="Ottesen E."/>
            <person name="Rosenthal R."/>
            <person name="Allen A."/>
            <person name="Leadbetter J.R."/>
            <person name="Paulsen I.T."/>
        </authorList>
    </citation>
    <scope>NUCLEOTIDE SEQUENCE [LARGE SCALE GENOMIC DNA]</scope>
    <source>
        <strain evidence="3">ATCC BAA-888 / DSM 13862 / ZAS-9</strain>
    </source>
</reference>
<sequence length="206" mass="24239">MGNMCYINVNALKNIFEILALIVSIAALIIACCIPHRVMVNQIYADLLSQYRSTEMGAAIFSVFQFYVNECKRNPALIAEKYKKRYKEEIKDKLPKSDAEENCGNEYQEINFQNTLHFKRRLIEQWYFHLATLRYDYKFMNLRARKLKEDFTYVESRLLLIIYYMGLAAKGLFEDSGDIDPPIDCGDTNGIEQKIYKLYEESVNWE</sequence>
<dbReference type="EMBL" id="CP001841">
    <property type="protein sequence ID" value="AEF82859.1"/>
    <property type="molecule type" value="Genomic_DNA"/>
</dbReference>
<keyword evidence="3" id="KW-1185">Reference proteome</keyword>
<proteinExistence type="predicted"/>
<evidence type="ECO:0000256" key="1">
    <source>
        <dbReference type="SAM" id="Phobius"/>
    </source>
</evidence>
<keyword evidence="1" id="KW-0472">Membrane</keyword>
<feature type="transmembrane region" description="Helical" evidence="1">
    <location>
        <begin position="15"/>
        <end position="34"/>
    </location>
</feature>
<accession>F5Y9A4</accession>
<reference evidence="2 3" key="2">
    <citation type="journal article" date="2011" name="ISME J.">
        <title>RNA-seq reveals cooperative metabolic interactions between two termite-gut spirochete species in co-culture.</title>
        <authorList>
            <person name="Rosenthal A.Z."/>
            <person name="Matson E.G."/>
            <person name="Eldar A."/>
            <person name="Leadbetter J.R."/>
        </authorList>
    </citation>
    <scope>NUCLEOTIDE SEQUENCE [LARGE SCALE GENOMIC DNA]</scope>
    <source>
        <strain evidence="3">ATCC BAA-888 / DSM 13862 / ZAS-9</strain>
    </source>
</reference>